<dbReference type="GO" id="GO:0016779">
    <property type="term" value="F:nucleotidyltransferase activity"/>
    <property type="evidence" value="ECO:0007669"/>
    <property type="project" value="UniProtKB-KW"/>
</dbReference>
<dbReference type="Gene3D" id="3.90.550.10">
    <property type="entry name" value="Spore Coat Polysaccharide Biosynthesis Protein SpsA, Chain A"/>
    <property type="match status" value="1"/>
</dbReference>
<dbReference type="PANTHER" id="PTHR43777:SF1">
    <property type="entry name" value="MOLYBDENUM COFACTOR CYTIDYLYLTRANSFERASE"/>
    <property type="match status" value="1"/>
</dbReference>
<dbReference type="SUPFAM" id="SSF53448">
    <property type="entry name" value="Nucleotide-diphospho-sugar transferases"/>
    <property type="match status" value="1"/>
</dbReference>
<dbReference type="CDD" id="cd04182">
    <property type="entry name" value="GT_2_like_f"/>
    <property type="match status" value="1"/>
</dbReference>
<dbReference type="EMBL" id="FQZO01000001">
    <property type="protein sequence ID" value="SHI54804.1"/>
    <property type="molecule type" value="Genomic_DNA"/>
</dbReference>
<evidence type="ECO:0000313" key="2">
    <source>
        <dbReference type="EMBL" id="SHI54804.1"/>
    </source>
</evidence>
<dbReference type="AlphaFoldDB" id="A0A1M6C223"/>
<feature type="domain" description="MobA-like NTP transferase" evidence="1">
    <location>
        <begin position="4"/>
        <end position="160"/>
    </location>
</feature>
<dbReference type="RefSeq" id="WP_073004143.1">
    <property type="nucleotide sequence ID" value="NZ_FQZO01000001.1"/>
</dbReference>
<dbReference type="Proteomes" id="UP000184080">
    <property type="component" value="Unassembled WGS sequence"/>
</dbReference>
<keyword evidence="2" id="KW-0548">Nucleotidyltransferase</keyword>
<name>A0A1M6C223_9CLOT</name>
<protein>
    <submittedName>
        <fullName evidence="2">Molybdenum cofactor cytidylyltransferase</fullName>
    </submittedName>
</protein>
<dbReference type="OrthoDB" id="9797742at2"/>
<dbReference type="NCBIfam" id="TIGR03310">
    <property type="entry name" value="matur_MocA_YgfJ"/>
    <property type="match status" value="1"/>
</dbReference>
<dbReference type="PANTHER" id="PTHR43777">
    <property type="entry name" value="MOLYBDENUM COFACTOR CYTIDYLYLTRANSFERASE"/>
    <property type="match status" value="1"/>
</dbReference>
<reference evidence="2 3" key="1">
    <citation type="submission" date="2016-11" db="EMBL/GenBank/DDBJ databases">
        <authorList>
            <person name="Jaros S."/>
            <person name="Januszkiewicz K."/>
            <person name="Wedrychowicz H."/>
        </authorList>
    </citation>
    <scope>NUCLEOTIDE SEQUENCE [LARGE SCALE GENOMIC DNA]</scope>
    <source>
        <strain evidence="2 3">DSM 21864</strain>
    </source>
</reference>
<sequence>MISAIILASGYSRRMGRNKLLLKYRGKSLVEHTIDTILQCSFLEAILVAREEEIINIGNRNSIKVIKNENAFKGISESIKLGVSESGETEGYMFFTGDQPFLDMDTVKKLAYTFKEDSDCIIIPRFKGKRGSPVIFPWIFKEDFLNLEGDVGGKIVINKNLDRVKYVEVQDDMRLFDVDTNESYEYILQLEEKSEYV</sequence>
<dbReference type="Pfam" id="PF12804">
    <property type="entry name" value="NTP_transf_3"/>
    <property type="match status" value="1"/>
</dbReference>
<dbReference type="InterPro" id="IPR025877">
    <property type="entry name" value="MobA-like_NTP_Trfase"/>
</dbReference>
<evidence type="ECO:0000259" key="1">
    <source>
        <dbReference type="Pfam" id="PF12804"/>
    </source>
</evidence>
<keyword evidence="3" id="KW-1185">Reference proteome</keyword>
<organism evidence="2 3">
    <name type="scientific">Clostridium amylolyticum</name>
    <dbReference type="NCBI Taxonomy" id="1121298"/>
    <lineage>
        <taxon>Bacteria</taxon>
        <taxon>Bacillati</taxon>
        <taxon>Bacillota</taxon>
        <taxon>Clostridia</taxon>
        <taxon>Eubacteriales</taxon>
        <taxon>Clostridiaceae</taxon>
        <taxon>Clostridium</taxon>
    </lineage>
</organism>
<proteinExistence type="predicted"/>
<accession>A0A1M6C223</accession>
<dbReference type="STRING" id="1121298.SAMN05444401_0966"/>
<dbReference type="InterPro" id="IPR017696">
    <property type="entry name" value="Mo_hydrolase_YgfJ"/>
</dbReference>
<dbReference type="InterPro" id="IPR029044">
    <property type="entry name" value="Nucleotide-diphossugar_trans"/>
</dbReference>
<keyword evidence="2" id="KW-0808">Transferase</keyword>
<gene>
    <name evidence="2" type="ORF">SAMN05444401_0966</name>
</gene>
<evidence type="ECO:0000313" key="3">
    <source>
        <dbReference type="Proteomes" id="UP000184080"/>
    </source>
</evidence>